<evidence type="ECO:0000256" key="3">
    <source>
        <dbReference type="ARBA" id="ARBA00023163"/>
    </source>
</evidence>
<keyword evidence="7" id="KW-1185">Reference proteome</keyword>
<evidence type="ECO:0000259" key="5">
    <source>
        <dbReference type="PROSITE" id="PS01124"/>
    </source>
</evidence>
<evidence type="ECO:0000313" key="7">
    <source>
        <dbReference type="Proteomes" id="UP001152599"/>
    </source>
</evidence>
<dbReference type="SMART" id="SM00342">
    <property type="entry name" value="HTH_ARAC"/>
    <property type="match status" value="1"/>
</dbReference>
<dbReference type="SUPFAM" id="SSF46689">
    <property type="entry name" value="Homeodomain-like"/>
    <property type="match status" value="1"/>
</dbReference>
<name>A0A9X4RWG1_9FLAO</name>
<dbReference type="PROSITE" id="PS01124">
    <property type="entry name" value="HTH_ARAC_FAMILY_2"/>
    <property type="match status" value="1"/>
</dbReference>
<feature type="region of interest" description="Disordered" evidence="4">
    <location>
        <begin position="1"/>
        <end position="37"/>
    </location>
</feature>
<dbReference type="InterPro" id="IPR018060">
    <property type="entry name" value="HTH_AraC"/>
</dbReference>
<dbReference type="EMBL" id="JANCMU010000010">
    <property type="protein sequence ID" value="MDG4947055.1"/>
    <property type="molecule type" value="Genomic_DNA"/>
</dbReference>
<dbReference type="Pfam" id="PF12833">
    <property type="entry name" value="HTH_18"/>
    <property type="match status" value="1"/>
</dbReference>
<keyword evidence="3" id="KW-0804">Transcription</keyword>
<dbReference type="RefSeq" id="WP_304421310.1">
    <property type="nucleotide sequence ID" value="NZ_JANCMU010000010.1"/>
</dbReference>
<protein>
    <submittedName>
        <fullName evidence="6">AraC family transcriptional regulator</fullName>
    </submittedName>
</protein>
<dbReference type="Proteomes" id="UP001152599">
    <property type="component" value="Unassembled WGS sequence"/>
</dbReference>
<evidence type="ECO:0000256" key="1">
    <source>
        <dbReference type="ARBA" id="ARBA00023015"/>
    </source>
</evidence>
<feature type="domain" description="HTH araC/xylS-type" evidence="5">
    <location>
        <begin position="60"/>
        <end position="164"/>
    </location>
</feature>
<dbReference type="Gene3D" id="1.10.10.60">
    <property type="entry name" value="Homeodomain-like"/>
    <property type="match status" value="1"/>
</dbReference>
<dbReference type="InterPro" id="IPR009057">
    <property type="entry name" value="Homeodomain-like_sf"/>
</dbReference>
<organism evidence="6 7">
    <name type="scientific">Profundicola chukchiensis</name>
    <dbReference type="NCBI Taxonomy" id="2961959"/>
    <lineage>
        <taxon>Bacteria</taxon>
        <taxon>Pseudomonadati</taxon>
        <taxon>Bacteroidota</taxon>
        <taxon>Flavobacteriia</taxon>
        <taxon>Flavobacteriales</taxon>
        <taxon>Weeksellaceae</taxon>
        <taxon>Profundicola</taxon>
    </lineage>
</organism>
<sequence length="174" mass="20661">MKRQQKSVENKHKSKKGNVAFSVTHGKNEGSRNYQDQESFLEVEGSKDFLKPKVVKQISERLEKFEQTDLFIKKYISLPRLATYCDTNIKYLSYYINEYKEMNYNRYINELKVNYVKDRLRNDPDFRRNSFLVISKLTGFSSQNKFFTIFKEVTAMTPSDYVRQLKNELGPGNF</sequence>
<evidence type="ECO:0000313" key="6">
    <source>
        <dbReference type="EMBL" id="MDG4947055.1"/>
    </source>
</evidence>
<evidence type="ECO:0000256" key="2">
    <source>
        <dbReference type="ARBA" id="ARBA00023125"/>
    </source>
</evidence>
<keyword evidence="2" id="KW-0238">DNA-binding</keyword>
<accession>A0A9X4RWG1</accession>
<comment type="caution">
    <text evidence="6">The sequence shown here is derived from an EMBL/GenBank/DDBJ whole genome shotgun (WGS) entry which is preliminary data.</text>
</comment>
<proteinExistence type="predicted"/>
<dbReference type="GO" id="GO:0043565">
    <property type="term" value="F:sequence-specific DNA binding"/>
    <property type="evidence" value="ECO:0007669"/>
    <property type="project" value="InterPro"/>
</dbReference>
<gene>
    <name evidence="6" type="ORF">NMK71_11590</name>
</gene>
<keyword evidence="1" id="KW-0805">Transcription regulation</keyword>
<dbReference type="AlphaFoldDB" id="A0A9X4RWG1"/>
<dbReference type="PANTHER" id="PTHR43280:SF2">
    <property type="entry name" value="HTH-TYPE TRANSCRIPTIONAL REGULATOR EXSA"/>
    <property type="match status" value="1"/>
</dbReference>
<feature type="compositionally biased region" description="Basic and acidic residues" evidence="4">
    <location>
        <begin position="1"/>
        <end position="11"/>
    </location>
</feature>
<dbReference type="PANTHER" id="PTHR43280">
    <property type="entry name" value="ARAC-FAMILY TRANSCRIPTIONAL REGULATOR"/>
    <property type="match status" value="1"/>
</dbReference>
<evidence type="ECO:0000256" key="4">
    <source>
        <dbReference type="SAM" id="MobiDB-lite"/>
    </source>
</evidence>
<reference evidence="6" key="1">
    <citation type="submission" date="2022-07" db="EMBL/GenBank/DDBJ databases">
        <title>Description and genome-wide analysis of Profundicola chukchiensis gen. nov., sp. nov., marine bacteria isolated from bottom sediments of the Chukchi Sea.</title>
        <authorList>
            <person name="Romanenko L."/>
            <person name="Otstavnykh N."/>
            <person name="Kurilenko V."/>
            <person name="Eremeev V."/>
            <person name="Velansky P."/>
            <person name="Mikhailov V."/>
            <person name="Isaeva M."/>
        </authorList>
    </citation>
    <scope>NUCLEOTIDE SEQUENCE</scope>
    <source>
        <strain evidence="6">KMM 9713</strain>
    </source>
</reference>
<dbReference type="GO" id="GO:0003700">
    <property type="term" value="F:DNA-binding transcription factor activity"/>
    <property type="evidence" value="ECO:0007669"/>
    <property type="project" value="InterPro"/>
</dbReference>